<name>A0ABW7MW53_9FLAO</name>
<protein>
    <submittedName>
        <fullName evidence="4">Outer membrane beta-barrel protein</fullName>
    </submittedName>
</protein>
<dbReference type="Gene3D" id="2.40.160.20">
    <property type="match status" value="1"/>
</dbReference>
<gene>
    <name evidence="4" type="ORF">V8G58_03880</name>
</gene>
<dbReference type="Pfam" id="PF13505">
    <property type="entry name" value="OMP_b-brl"/>
    <property type="match status" value="1"/>
</dbReference>
<feature type="domain" description="Outer membrane protein beta-barrel" evidence="3">
    <location>
        <begin position="15"/>
        <end position="201"/>
    </location>
</feature>
<accession>A0ABW7MW53</accession>
<evidence type="ECO:0000256" key="2">
    <source>
        <dbReference type="SAM" id="SignalP"/>
    </source>
</evidence>
<evidence type="ECO:0000313" key="4">
    <source>
        <dbReference type="EMBL" id="MFH6771063.1"/>
    </source>
</evidence>
<dbReference type="InterPro" id="IPR011250">
    <property type="entry name" value="OMP/PagP_B-barrel"/>
</dbReference>
<evidence type="ECO:0000313" key="5">
    <source>
        <dbReference type="Proteomes" id="UP001610100"/>
    </source>
</evidence>
<dbReference type="EMBL" id="JBAWKB010000001">
    <property type="protein sequence ID" value="MFH6771063.1"/>
    <property type="molecule type" value="Genomic_DNA"/>
</dbReference>
<organism evidence="4 5">
    <name type="scientific">Gaetbulibacter aestuarii</name>
    <dbReference type="NCBI Taxonomy" id="1502358"/>
    <lineage>
        <taxon>Bacteria</taxon>
        <taxon>Pseudomonadati</taxon>
        <taxon>Bacteroidota</taxon>
        <taxon>Flavobacteriia</taxon>
        <taxon>Flavobacteriales</taxon>
        <taxon>Flavobacteriaceae</taxon>
        <taxon>Gaetbulibacter</taxon>
    </lineage>
</organism>
<feature type="chain" id="PRO_5047031644" evidence="2">
    <location>
        <begin position="27"/>
        <end position="212"/>
    </location>
</feature>
<dbReference type="SUPFAM" id="SSF56925">
    <property type="entry name" value="OMPA-like"/>
    <property type="match status" value="1"/>
</dbReference>
<comment type="caution">
    <text evidence="4">The sequence shown here is derived from an EMBL/GenBank/DDBJ whole genome shotgun (WGS) entry which is preliminary data.</text>
</comment>
<dbReference type="RefSeq" id="WP_344739922.1">
    <property type="nucleotide sequence ID" value="NZ_BAABAY010000001.1"/>
</dbReference>
<dbReference type="InterPro" id="IPR027385">
    <property type="entry name" value="Beta-barrel_OMP"/>
</dbReference>
<keyword evidence="1 2" id="KW-0732">Signal</keyword>
<dbReference type="Proteomes" id="UP001610100">
    <property type="component" value="Unassembled WGS sequence"/>
</dbReference>
<keyword evidence="5" id="KW-1185">Reference proteome</keyword>
<evidence type="ECO:0000259" key="3">
    <source>
        <dbReference type="Pfam" id="PF13505"/>
    </source>
</evidence>
<reference evidence="4 5" key="1">
    <citation type="submission" date="2024-02" db="EMBL/GenBank/DDBJ databases">
        <title>A Gaetbulibacter species isolated from tidal flats and genomic insights of their niches.</title>
        <authorList>
            <person name="Ye Y."/>
        </authorList>
    </citation>
    <scope>NUCLEOTIDE SEQUENCE [LARGE SCALE GENOMIC DNA]</scope>
    <source>
        <strain evidence="4 5">KYW382</strain>
    </source>
</reference>
<evidence type="ECO:0000256" key="1">
    <source>
        <dbReference type="ARBA" id="ARBA00022729"/>
    </source>
</evidence>
<feature type="signal peptide" evidence="2">
    <location>
        <begin position="1"/>
        <end position="26"/>
    </location>
</feature>
<sequence>MKSKSLKFQVLFCLSLVCLFTFSAKAQTDKSTLKAQIALGVNHPSESGLVSGFEAKPINFPTVNLGLQYQFSPDFGAKFDLGYSRFSNKDNTQEFKVNATRLNLQLVYDASEVFNLYRFGVFLHAGPGITMIKPLSYYKENKLSYLNVLVGIEFHYGLSDTMSLFLDASYMAGFAKDFDPITSGYGSFNGDLATVSIGLSFSISGCYYCEQR</sequence>
<proteinExistence type="predicted"/>